<comment type="caution">
    <text evidence="2">The sequence shown here is derived from an EMBL/GenBank/DDBJ whole genome shotgun (WGS) entry which is preliminary data.</text>
</comment>
<sequence length="145" mass="16447">MDEEDPLANFSIADVSSDEGETETKENRRTGQTEEAWRAIQHDYKTKVENGDVGIPISSYAIFETETENMQIHKKIKLPLGPGASKMDIQEVIHAVEELYFFRRYHEAAQLATEALVGSDGLDRDSRQLLDIYQGKCQNKLNLQS</sequence>
<reference evidence="2 3" key="1">
    <citation type="submission" date="2017-06" db="EMBL/GenBank/DDBJ databases">
        <title>Comparative genomic analysis of Ambrosia Fusariam Clade fungi.</title>
        <authorList>
            <person name="Stajich J.E."/>
            <person name="Carrillo J."/>
            <person name="Kijimoto T."/>
            <person name="Eskalen A."/>
            <person name="O'Donnell K."/>
            <person name="Kasson M."/>
        </authorList>
    </citation>
    <scope>NUCLEOTIDE SEQUENCE [LARGE SCALE GENOMIC DNA]</scope>
    <source>
        <strain evidence="2 3">NRRL62584</strain>
    </source>
</reference>
<proteinExistence type="predicted"/>
<feature type="region of interest" description="Disordered" evidence="1">
    <location>
        <begin position="1"/>
        <end position="36"/>
    </location>
</feature>
<gene>
    <name evidence="2" type="ORF">CEP54_009142</name>
</gene>
<keyword evidence="3" id="KW-1185">Reference proteome</keyword>
<dbReference type="Proteomes" id="UP000288168">
    <property type="component" value="Unassembled WGS sequence"/>
</dbReference>
<evidence type="ECO:0000256" key="1">
    <source>
        <dbReference type="SAM" id="MobiDB-lite"/>
    </source>
</evidence>
<dbReference type="AlphaFoldDB" id="A0A428PSK2"/>
<dbReference type="EMBL" id="NKCI01000097">
    <property type="protein sequence ID" value="RSL55876.1"/>
    <property type="molecule type" value="Genomic_DNA"/>
</dbReference>
<organism evidence="2 3">
    <name type="scientific">Fusarium duplospermum</name>
    <dbReference type="NCBI Taxonomy" id="1325734"/>
    <lineage>
        <taxon>Eukaryota</taxon>
        <taxon>Fungi</taxon>
        <taxon>Dikarya</taxon>
        <taxon>Ascomycota</taxon>
        <taxon>Pezizomycotina</taxon>
        <taxon>Sordariomycetes</taxon>
        <taxon>Hypocreomycetidae</taxon>
        <taxon>Hypocreales</taxon>
        <taxon>Nectriaceae</taxon>
        <taxon>Fusarium</taxon>
        <taxon>Fusarium solani species complex</taxon>
    </lineage>
</organism>
<dbReference type="OrthoDB" id="3938544at2759"/>
<name>A0A428PSK2_9HYPO</name>
<feature type="compositionally biased region" description="Basic and acidic residues" evidence="1">
    <location>
        <begin position="22"/>
        <end position="36"/>
    </location>
</feature>
<evidence type="ECO:0000313" key="2">
    <source>
        <dbReference type="EMBL" id="RSL55876.1"/>
    </source>
</evidence>
<evidence type="ECO:0000313" key="3">
    <source>
        <dbReference type="Proteomes" id="UP000288168"/>
    </source>
</evidence>
<accession>A0A428PSK2</accession>
<protein>
    <submittedName>
        <fullName evidence="2">Uncharacterized protein</fullName>
    </submittedName>
</protein>